<sequence length="57" mass="6327">MNTKLHSLYTKLHSLYTRLHSLYTKLHSYVYYLQNVISSSGGTSLPGLGVQVGGRAD</sequence>
<dbReference type="RefSeq" id="XP_009049291.1">
    <property type="nucleotide sequence ID" value="XM_009051043.1"/>
</dbReference>
<dbReference type="GeneID" id="20230887"/>
<gene>
    <name evidence="1" type="ORF">LOTGIDRAFT_112805</name>
</gene>
<dbReference type="Proteomes" id="UP000030746">
    <property type="component" value="Unassembled WGS sequence"/>
</dbReference>
<dbReference type="HOGENOM" id="CLU_2998815_0_0_1"/>
<dbReference type="KEGG" id="lgi:LOTGIDRAFT_112805"/>
<accession>V4CDS7</accession>
<dbReference type="AlphaFoldDB" id="V4CDS7"/>
<reference evidence="1 2" key="1">
    <citation type="journal article" date="2013" name="Nature">
        <title>Insights into bilaterian evolution from three spiralian genomes.</title>
        <authorList>
            <person name="Simakov O."/>
            <person name="Marletaz F."/>
            <person name="Cho S.J."/>
            <person name="Edsinger-Gonzales E."/>
            <person name="Havlak P."/>
            <person name="Hellsten U."/>
            <person name="Kuo D.H."/>
            <person name="Larsson T."/>
            <person name="Lv J."/>
            <person name="Arendt D."/>
            <person name="Savage R."/>
            <person name="Osoegawa K."/>
            <person name="de Jong P."/>
            <person name="Grimwood J."/>
            <person name="Chapman J.A."/>
            <person name="Shapiro H."/>
            <person name="Aerts A."/>
            <person name="Otillar R.P."/>
            <person name="Terry A.Y."/>
            <person name="Boore J.L."/>
            <person name="Grigoriev I.V."/>
            <person name="Lindberg D.R."/>
            <person name="Seaver E.C."/>
            <person name="Weisblat D.A."/>
            <person name="Putnam N.H."/>
            <person name="Rokhsar D.S."/>
        </authorList>
    </citation>
    <scope>NUCLEOTIDE SEQUENCE [LARGE SCALE GENOMIC DNA]</scope>
</reference>
<organism evidence="1 2">
    <name type="scientific">Lottia gigantea</name>
    <name type="common">Giant owl limpet</name>
    <dbReference type="NCBI Taxonomy" id="225164"/>
    <lineage>
        <taxon>Eukaryota</taxon>
        <taxon>Metazoa</taxon>
        <taxon>Spiralia</taxon>
        <taxon>Lophotrochozoa</taxon>
        <taxon>Mollusca</taxon>
        <taxon>Gastropoda</taxon>
        <taxon>Patellogastropoda</taxon>
        <taxon>Lottioidea</taxon>
        <taxon>Lottiidae</taxon>
        <taxon>Lottia</taxon>
    </lineage>
</organism>
<protein>
    <submittedName>
        <fullName evidence="1">Uncharacterized protein</fullName>
    </submittedName>
</protein>
<evidence type="ECO:0000313" key="1">
    <source>
        <dbReference type="EMBL" id="ESP00100.1"/>
    </source>
</evidence>
<name>V4CDS7_LOTGI</name>
<evidence type="ECO:0000313" key="2">
    <source>
        <dbReference type="Proteomes" id="UP000030746"/>
    </source>
</evidence>
<dbReference type="EMBL" id="KB200869">
    <property type="protein sequence ID" value="ESP00100.1"/>
    <property type="molecule type" value="Genomic_DNA"/>
</dbReference>
<dbReference type="CTD" id="20230887"/>
<proteinExistence type="predicted"/>
<keyword evidence="2" id="KW-1185">Reference proteome</keyword>